<dbReference type="STRING" id="4155.A0A022RZR4"/>
<evidence type="ECO:0000259" key="2">
    <source>
        <dbReference type="Pfam" id="PF00080"/>
    </source>
</evidence>
<protein>
    <recommendedName>
        <fullName evidence="2">Superoxide dismutase copper/zinc binding domain-containing protein</fullName>
    </recommendedName>
</protein>
<proteinExistence type="predicted"/>
<dbReference type="Pfam" id="PF00080">
    <property type="entry name" value="Sod_Cu"/>
    <property type="match status" value="1"/>
</dbReference>
<dbReference type="eggNOG" id="KOG4656">
    <property type="taxonomic scope" value="Eukaryota"/>
</dbReference>
<dbReference type="PRINTS" id="PR00068">
    <property type="entry name" value="CUZNDISMTASE"/>
</dbReference>
<gene>
    <name evidence="3" type="ORF">MIMGU_mgv1a014806mg</name>
</gene>
<dbReference type="PhylomeDB" id="A0A022RZR4"/>
<evidence type="ECO:0000313" key="3">
    <source>
        <dbReference type="EMBL" id="EYU46012.1"/>
    </source>
</evidence>
<dbReference type="InterPro" id="IPR036423">
    <property type="entry name" value="SOD-like_Cu/Zn_dom_sf"/>
</dbReference>
<dbReference type="Proteomes" id="UP000030748">
    <property type="component" value="Unassembled WGS sequence"/>
</dbReference>
<dbReference type="OMA" id="IFARSPM"/>
<evidence type="ECO:0000313" key="4">
    <source>
        <dbReference type="Proteomes" id="UP000030748"/>
    </source>
</evidence>
<dbReference type="OrthoDB" id="666972at2759"/>
<reference evidence="3 4" key="1">
    <citation type="journal article" date="2013" name="Proc. Natl. Acad. Sci. U.S.A.">
        <title>Fine-scale variation in meiotic recombination in Mimulus inferred from population shotgun sequencing.</title>
        <authorList>
            <person name="Hellsten U."/>
            <person name="Wright K.M."/>
            <person name="Jenkins J."/>
            <person name="Shu S."/>
            <person name="Yuan Y."/>
            <person name="Wessler S.R."/>
            <person name="Schmutz J."/>
            <person name="Willis J.H."/>
            <person name="Rokhsar D.S."/>
        </authorList>
    </citation>
    <scope>NUCLEOTIDE SEQUENCE [LARGE SCALE GENOMIC DNA]</scope>
    <source>
        <strain evidence="4">cv. DUN x IM62</strain>
    </source>
</reference>
<dbReference type="PANTHER" id="PTHR10003">
    <property type="entry name" value="SUPEROXIDE DISMUTASE CU-ZN -RELATED"/>
    <property type="match status" value="1"/>
</dbReference>
<sequence length="177" mass="18842">MGSINLFSPIRPKSAEFVVSSAVAEFKGPTIFGVVHLAQVSTEVTKIEANFSRSPPGNNKYNYNWSINEFGDLTQGAATTGNVFNPTNNVHQPLGELGRLKVDEKNESVFISGTKETTLRVDDLIGRSIVLYATEGKNSSGEGIAAAVVGRSDEGGINNNCTKLCACDGTTIWEALA</sequence>
<dbReference type="GO" id="GO:0016532">
    <property type="term" value="F:superoxide dismutase copper chaperone activity"/>
    <property type="evidence" value="ECO:0000318"/>
    <property type="project" value="GO_Central"/>
</dbReference>
<dbReference type="EMBL" id="KI630171">
    <property type="protein sequence ID" value="EYU46012.1"/>
    <property type="molecule type" value="Genomic_DNA"/>
</dbReference>
<dbReference type="KEGG" id="egt:105957258"/>
<dbReference type="GO" id="GO:0019430">
    <property type="term" value="P:removal of superoxide radicals"/>
    <property type="evidence" value="ECO:0000318"/>
    <property type="project" value="GO_Central"/>
</dbReference>
<keyword evidence="4" id="KW-1185">Reference proteome</keyword>
<organism evidence="3 4">
    <name type="scientific">Erythranthe guttata</name>
    <name type="common">Yellow monkey flower</name>
    <name type="synonym">Mimulus guttatus</name>
    <dbReference type="NCBI Taxonomy" id="4155"/>
    <lineage>
        <taxon>Eukaryota</taxon>
        <taxon>Viridiplantae</taxon>
        <taxon>Streptophyta</taxon>
        <taxon>Embryophyta</taxon>
        <taxon>Tracheophyta</taxon>
        <taxon>Spermatophyta</taxon>
        <taxon>Magnoliopsida</taxon>
        <taxon>eudicotyledons</taxon>
        <taxon>Gunneridae</taxon>
        <taxon>Pentapetalae</taxon>
        <taxon>asterids</taxon>
        <taxon>lamiids</taxon>
        <taxon>Lamiales</taxon>
        <taxon>Phrymaceae</taxon>
        <taxon>Erythranthe</taxon>
    </lineage>
</organism>
<dbReference type="InterPro" id="IPR024134">
    <property type="entry name" value="SOD_Cu/Zn_/chaperone"/>
</dbReference>
<dbReference type="AlphaFoldDB" id="A0A022RZR4"/>
<dbReference type="Gene3D" id="2.60.40.200">
    <property type="entry name" value="Superoxide dismutase, copper/zinc binding domain"/>
    <property type="match status" value="1"/>
</dbReference>
<evidence type="ECO:0000256" key="1">
    <source>
        <dbReference type="ARBA" id="ARBA00023008"/>
    </source>
</evidence>
<keyword evidence="1" id="KW-0186">Copper</keyword>
<dbReference type="GO" id="GO:0005507">
    <property type="term" value="F:copper ion binding"/>
    <property type="evidence" value="ECO:0000318"/>
    <property type="project" value="GO_Central"/>
</dbReference>
<name>A0A022RZR4_ERYGU</name>
<dbReference type="InterPro" id="IPR001424">
    <property type="entry name" value="SOD_Cu_Zn_dom"/>
</dbReference>
<dbReference type="FunFam" id="2.60.40.200:FF:000006">
    <property type="entry name" value="Copper chaperone for superoxide dismutase"/>
    <property type="match status" value="1"/>
</dbReference>
<dbReference type="SUPFAM" id="SSF49329">
    <property type="entry name" value="Cu,Zn superoxide dismutase-like"/>
    <property type="match status" value="1"/>
</dbReference>
<accession>A0A022RZR4</accession>
<dbReference type="GO" id="GO:0005737">
    <property type="term" value="C:cytoplasm"/>
    <property type="evidence" value="ECO:0000318"/>
    <property type="project" value="GO_Central"/>
</dbReference>
<feature type="domain" description="Superoxide dismutase copper/zinc binding" evidence="2">
    <location>
        <begin position="33"/>
        <end position="138"/>
    </location>
</feature>